<organism evidence="1">
    <name type="scientific">Bracon brevicornis</name>
    <dbReference type="NCBI Taxonomy" id="1563983"/>
    <lineage>
        <taxon>Eukaryota</taxon>
        <taxon>Metazoa</taxon>
        <taxon>Ecdysozoa</taxon>
        <taxon>Arthropoda</taxon>
        <taxon>Hexapoda</taxon>
        <taxon>Insecta</taxon>
        <taxon>Pterygota</taxon>
        <taxon>Neoptera</taxon>
        <taxon>Endopterygota</taxon>
        <taxon>Hymenoptera</taxon>
        <taxon>Apocrita</taxon>
        <taxon>Ichneumonoidea</taxon>
        <taxon>Braconidae</taxon>
        <taxon>Braconinae</taxon>
        <taxon>Bracon</taxon>
    </lineage>
</organism>
<accession>A0A6V7JIR4</accession>
<protein>
    <submittedName>
        <fullName evidence="1">Uncharacterized protein</fullName>
    </submittedName>
</protein>
<sequence length="76" mass="8548">MAIPKNSHPDYPHPATSQMFLSQLVGRQVILDPSITPGVWPVLPLAGQETFGDNASRFYIQARSTNWHHDDDDFIT</sequence>
<dbReference type="EMBL" id="CADCXW020000016">
    <property type="protein sequence ID" value="CAD1551248.1"/>
    <property type="molecule type" value="Genomic_DNA"/>
</dbReference>
<gene>
    <name evidence="1" type="ORF">BBRV_LOCUS52247</name>
</gene>
<name>A0A6V7JIR4_9HYME</name>
<reference evidence="1" key="1">
    <citation type="submission" date="2020-07" db="EMBL/GenBank/DDBJ databases">
        <authorList>
            <person name="Ferguson B K."/>
        </authorList>
    </citation>
    <scope>NUCLEOTIDE SEQUENCE</scope>
    <source>
        <strain evidence="1">L06</strain>
    </source>
</reference>
<evidence type="ECO:0000313" key="1">
    <source>
        <dbReference type="EMBL" id="CAD1551248.1"/>
    </source>
</evidence>
<dbReference type="AlphaFoldDB" id="A0A6V7JIR4"/>
<proteinExistence type="predicted"/>